<evidence type="ECO:0000313" key="3">
    <source>
        <dbReference type="Proteomes" id="UP001501586"/>
    </source>
</evidence>
<dbReference type="EMBL" id="BAABAZ010000003">
    <property type="protein sequence ID" value="GAA4282667.1"/>
    <property type="molecule type" value="Genomic_DNA"/>
</dbReference>
<dbReference type="InterPro" id="IPR015424">
    <property type="entry name" value="PyrdxlP-dep_Trfase"/>
</dbReference>
<dbReference type="SUPFAM" id="SSF53383">
    <property type="entry name" value="PLP-dependent transferases"/>
    <property type="match status" value="1"/>
</dbReference>
<dbReference type="InterPro" id="IPR015422">
    <property type="entry name" value="PyrdxlP-dep_Trfase_small"/>
</dbReference>
<keyword evidence="3" id="KW-1185">Reference proteome</keyword>
<reference evidence="3" key="1">
    <citation type="journal article" date="2019" name="Int. J. Syst. Evol. Microbiol.">
        <title>The Global Catalogue of Microorganisms (GCM) 10K type strain sequencing project: providing services to taxonomists for standard genome sequencing and annotation.</title>
        <authorList>
            <consortium name="The Broad Institute Genomics Platform"/>
            <consortium name="The Broad Institute Genome Sequencing Center for Infectious Disease"/>
            <person name="Wu L."/>
            <person name="Ma J."/>
        </authorList>
    </citation>
    <scope>NUCLEOTIDE SEQUENCE [LARGE SCALE GENOMIC DNA]</scope>
    <source>
        <strain evidence="3">JCM 17458</strain>
    </source>
</reference>
<organism evidence="2 3">
    <name type="scientific">Brevibacterium daeguense</name>
    <dbReference type="NCBI Taxonomy" id="909936"/>
    <lineage>
        <taxon>Bacteria</taxon>
        <taxon>Bacillati</taxon>
        <taxon>Actinomycetota</taxon>
        <taxon>Actinomycetes</taxon>
        <taxon>Micrococcales</taxon>
        <taxon>Brevibacteriaceae</taxon>
        <taxon>Brevibacterium</taxon>
    </lineage>
</organism>
<evidence type="ECO:0000259" key="1">
    <source>
        <dbReference type="Pfam" id="PF00266"/>
    </source>
</evidence>
<comment type="caution">
    <text evidence="2">The sequence shown here is derived from an EMBL/GenBank/DDBJ whole genome shotgun (WGS) entry which is preliminary data.</text>
</comment>
<keyword evidence="2" id="KW-0808">Transferase</keyword>
<proteinExistence type="predicted"/>
<dbReference type="GO" id="GO:0008483">
    <property type="term" value="F:transaminase activity"/>
    <property type="evidence" value="ECO:0007669"/>
    <property type="project" value="UniProtKB-KW"/>
</dbReference>
<dbReference type="PANTHER" id="PTHR43586:SF21">
    <property type="entry name" value="PYRIDOXAL PHOSPHATE (PLP)-DEPENDENT ASPARTATE AMINOTRANSFERASE SUPERFAMILY"/>
    <property type="match status" value="1"/>
</dbReference>
<dbReference type="Pfam" id="PF00266">
    <property type="entry name" value="Aminotran_5"/>
    <property type="match status" value="1"/>
</dbReference>
<accession>A0ABP8EFC0</accession>
<dbReference type="InterPro" id="IPR015421">
    <property type="entry name" value="PyrdxlP-dep_Trfase_major"/>
</dbReference>
<keyword evidence="2" id="KW-0032">Aminotransferase</keyword>
<dbReference type="Proteomes" id="UP001501586">
    <property type="component" value="Unassembled WGS sequence"/>
</dbReference>
<protein>
    <submittedName>
        <fullName evidence="2">Aminotransferase class V-fold PLP-dependent enzyme</fullName>
    </submittedName>
</protein>
<name>A0ABP8EFC0_9MICO</name>
<dbReference type="PANTHER" id="PTHR43586">
    <property type="entry name" value="CYSTEINE DESULFURASE"/>
    <property type="match status" value="1"/>
</dbReference>
<dbReference type="RefSeq" id="WP_236865131.1">
    <property type="nucleotide sequence ID" value="NZ_BAABAZ010000003.1"/>
</dbReference>
<dbReference type="Gene3D" id="3.40.640.10">
    <property type="entry name" value="Type I PLP-dependent aspartate aminotransferase-like (Major domain)"/>
    <property type="match status" value="1"/>
</dbReference>
<feature type="domain" description="Aminotransferase class V" evidence="1">
    <location>
        <begin position="48"/>
        <end position="290"/>
    </location>
</feature>
<evidence type="ECO:0000313" key="2">
    <source>
        <dbReference type="EMBL" id="GAA4282667.1"/>
    </source>
</evidence>
<dbReference type="InterPro" id="IPR000192">
    <property type="entry name" value="Aminotrans_V_dom"/>
</dbReference>
<gene>
    <name evidence="2" type="ORF">GCM10022261_01980</name>
</gene>
<dbReference type="Gene3D" id="3.90.1150.10">
    <property type="entry name" value="Aspartate Aminotransferase, domain 1"/>
    <property type="match status" value="1"/>
</dbReference>
<sequence>MREVFDEEFLGAENFLNTATYGLPSRRQTEALHAALRRWELGELGGPEFDASVAQAREAFARLVNMPAESVAMGGSASALIGLVAAAIPDGTRVATVPGEFASVTGPFAVQANRGVMVTELPLGELEARAGDFDLVAVSVVQSADGRMLDLDALRTSVEGRSTFVLLDVTQAAGWLELDLHWADAVVGAVYKWMLSPRGTAWMAVSSPLADHLVPHAANWYSSADAWSNTYAFPTNLAPDARRFDTSPAWFTVLGAGIAMPWLASLDMAAVEEHCVGLANQVRQAVGMVPSNSAIVALDVVDAAARLEAAGIRAAVRAGRVRVGFHLYNTAADAETLIRALGVDERCPRGR</sequence>